<dbReference type="GO" id="GO:0008173">
    <property type="term" value="F:RNA methyltransferase activity"/>
    <property type="evidence" value="ECO:0007669"/>
    <property type="project" value="InterPro"/>
</dbReference>
<sequence>MGNYLILSGRKGITDLINNNLLNYLIEIVYLSSSQKYLIELCRNKKIRFELKEKNFFKKYKSKHKYQYAIALIKAKKPLTLEELINKCSSKERALIIALDHLQDPFNVGAILRTCCAAGVDGIIIPKNKQAPLNHELTIKASQGYSLHIDLVEVSNLATAIEKLKNNNFWIYSADINENAKSYREVKYANKSILIMGSEGEGISPLISKKTDVNIYIPMENKVNSLNVSVAAGVLVFEILKKVPHTF</sequence>
<dbReference type="InterPro" id="IPR029026">
    <property type="entry name" value="tRNA_m1G_MTases_N"/>
</dbReference>
<dbReference type="Proteomes" id="UP000077623">
    <property type="component" value="Unassembled WGS sequence"/>
</dbReference>
<dbReference type="NCBIfam" id="TIGR00186">
    <property type="entry name" value="rRNA_methyl_3"/>
    <property type="match status" value="1"/>
</dbReference>
<evidence type="ECO:0000313" key="4">
    <source>
        <dbReference type="EMBL" id="OAL10295.1"/>
    </source>
</evidence>
<proteinExistence type="predicted"/>
<dbReference type="AlphaFoldDB" id="A0A1A9QEA6"/>
<dbReference type="EMBL" id="LWUJ01000011">
    <property type="protein sequence ID" value="OAL10295.1"/>
    <property type="molecule type" value="Genomic_DNA"/>
</dbReference>
<dbReference type="Pfam" id="PF00588">
    <property type="entry name" value="SpoU_methylase"/>
    <property type="match status" value="1"/>
</dbReference>
<keyword evidence="2 4" id="KW-0808">Transferase</keyword>
<dbReference type="InterPro" id="IPR001537">
    <property type="entry name" value="SpoU_MeTrfase"/>
</dbReference>
<evidence type="ECO:0000256" key="1">
    <source>
        <dbReference type="ARBA" id="ARBA00022603"/>
    </source>
</evidence>
<dbReference type="PANTHER" id="PTHR46429:SF1">
    <property type="entry name" value="23S RRNA (GUANOSINE-2'-O-)-METHYLTRANSFERASE RLMB"/>
    <property type="match status" value="1"/>
</dbReference>
<accession>A0A1A9QEA6</accession>
<dbReference type="CDD" id="cd18103">
    <property type="entry name" value="SpoU-like_RlmB"/>
    <property type="match status" value="1"/>
</dbReference>
<keyword evidence="1 4" id="KW-0489">Methyltransferase</keyword>
<dbReference type="SUPFAM" id="SSF75217">
    <property type="entry name" value="alpha/beta knot"/>
    <property type="match status" value="1"/>
</dbReference>
<evidence type="ECO:0000259" key="3">
    <source>
        <dbReference type="Pfam" id="PF00588"/>
    </source>
</evidence>
<dbReference type="GO" id="GO:0003723">
    <property type="term" value="F:RNA binding"/>
    <property type="evidence" value="ECO:0007669"/>
    <property type="project" value="InterPro"/>
</dbReference>
<protein>
    <submittedName>
        <fullName evidence="4">23S rRNA (Guanosine(2251)-2'-O)-methyltransferase RlmB</fullName>
    </submittedName>
</protein>
<dbReference type="GO" id="GO:0005829">
    <property type="term" value="C:cytosol"/>
    <property type="evidence" value="ECO:0007669"/>
    <property type="project" value="TreeGrafter"/>
</dbReference>
<organism evidence="4 5">
    <name type="scientific">Candidatus Mycoplasma haematobovis</name>
    <dbReference type="NCBI Taxonomy" id="432608"/>
    <lineage>
        <taxon>Bacteria</taxon>
        <taxon>Bacillati</taxon>
        <taxon>Mycoplasmatota</taxon>
        <taxon>Mollicutes</taxon>
        <taxon>Mycoplasmataceae</taxon>
        <taxon>Mycoplasma</taxon>
    </lineage>
</organism>
<comment type="caution">
    <text evidence="4">The sequence shown here is derived from an EMBL/GenBank/DDBJ whole genome shotgun (WGS) entry which is preliminary data.</text>
</comment>
<evidence type="ECO:0000313" key="5">
    <source>
        <dbReference type="Proteomes" id="UP000077623"/>
    </source>
</evidence>
<dbReference type="InterPro" id="IPR029028">
    <property type="entry name" value="Alpha/beta_knot_MTases"/>
</dbReference>
<gene>
    <name evidence="4" type="ORF">A6V39_02550</name>
</gene>
<dbReference type="InterPro" id="IPR004441">
    <property type="entry name" value="rRNA_MeTrfase_TrmH"/>
</dbReference>
<reference evidence="5" key="1">
    <citation type="submission" date="2016-04" db="EMBL/GenBank/DDBJ databases">
        <authorList>
            <person name="Quiroz-Castaneda R.E."/>
            <person name="Martinez-Ocampo F."/>
        </authorList>
    </citation>
    <scope>NUCLEOTIDE SEQUENCE [LARGE SCALE GENOMIC DNA]</scope>
    <source>
        <strain evidence="5">INIFAP01</strain>
    </source>
</reference>
<dbReference type="STRING" id="432608.A6V39_02550"/>
<evidence type="ECO:0000256" key="2">
    <source>
        <dbReference type="ARBA" id="ARBA00022679"/>
    </source>
</evidence>
<dbReference type="PANTHER" id="PTHR46429">
    <property type="entry name" value="23S RRNA (GUANOSINE-2'-O-)-METHYLTRANSFERASE RLMB"/>
    <property type="match status" value="1"/>
</dbReference>
<feature type="domain" description="tRNA/rRNA methyltransferase SpoU type" evidence="3">
    <location>
        <begin position="95"/>
        <end position="236"/>
    </location>
</feature>
<dbReference type="RefSeq" id="WP_187150142.1">
    <property type="nucleotide sequence ID" value="NZ_LWUJ01000011.1"/>
</dbReference>
<dbReference type="GO" id="GO:0006396">
    <property type="term" value="P:RNA processing"/>
    <property type="evidence" value="ECO:0007669"/>
    <property type="project" value="InterPro"/>
</dbReference>
<name>A0A1A9QEA6_9MOLU</name>
<dbReference type="Gene3D" id="3.40.1280.10">
    <property type="match status" value="1"/>
</dbReference>
<keyword evidence="5" id="KW-1185">Reference proteome</keyword>
<dbReference type="GO" id="GO:0032259">
    <property type="term" value="P:methylation"/>
    <property type="evidence" value="ECO:0007669"/>
    <property type="project" value="UniProtKB-KW"/>
</dbReference>